<dbReference type="Proteomes" id="UP000031546">
    <property type="component" value="Unassembled WGS sequence"/>
</dbReference>
<dbReference type="SUPFAM" id="SSF51735">
    <property type="entry name" value="NAD(P)-binding Rossmann-fold domains"/>
    <property type="match status" value="1"/>
</dbReference>
<reference evidence="3 5" key="4">
    <citation type="submission" date="2022-12" db="EMBL/GenBank/DDBJ databases">
        <title>Genome analysis and biological profiling of marine Salinicoccus roseus MOSEL-ME25.</title>
        <authorList>
            <person name="Mirza F.T."/>
            <person name="Xie Y."/>
            <person name="Shinwari Z.K."/>
        </authorList>
    </citation>
    <scope>NUCLEOTIDE SEQUENCE [LARGE SCALE GENOMIC DNA]</scope>
    <source>
        <strain evidence="3 5">MOSEL-ME25</strain>
    </source>
</reference>
<dbReference type="PRINTS" id="PR00081">
    <property type="entry name" value="GDHRDH"/>
</dbReference>
<dbReference type="RefSeq" id="WP_040105613.1">
    <property type="nucleotide sequence ID" value="NZ_JABEVU030000001.1"/>
</dbReference>
<dbReference type="CDD" id="cd05233">
    <property type="entry name" value="SDR_c"/>
    <property type="match status" value="1"/>
</dbReference>
<evidence type="ECO:0000313" key="3">
    <source>
        <dbReference type="EMBL" id="MDB0580241.1"/>
    </source>
</evidence>
<dbReference type="STRING" id="45670.SN16_05495"/>
<dbReference type="Pfam" id="PF13561">
    <property type="entry name" value="adh_short_C2"/>
    <property type="match status" value="1"/>
</dbReference>
<dbReference type="InterPro" id="IPR002347">
    <property type="entry name" value="SDR_fam"/>
</dbReference>
<name>A0A0C2DLX1_9STAP</name>
<protein>
    <submittedName>
        <fullName evidence="3">SDR family NAD(P)-dependent oxidoreductase</fullName>
    </submittedName>
</protein>
<evidence type="ECO:0000256" key="1">
    <source>
        <dbReference type="ARBA" id="ARBA00006484"/>
    </source>
</evidence>
<dbReference type="EMBL" id="JXII01000004">
    <property type="protein sequence ID" value="KIH71013.1"/>
    <property type="molecule type" value="Genomic_DNA"/>
</dbReference>
<dbReference type="EMBL" id="JABEVU030000001">
    <property type="protein sequence ID" value="MDB0580241.1"/>
    <property type="molecule type" value="Genomic_DNA"/>
</dbReference>
<proteinExistence type="inferred from homology"/>
<dbReference type="GeneID" id="77845003"/>
<reference evidence="3" key="3">
    <citation type="submission" date="2020-04" db="EMBL/GenBank/DDBJ databases">
        <authorList>
            <person name="Tanveer F."/>
            <person name="Xie Y."/>
            <person name="Shinwari Z.K."/>
        </authorList>
    </citation>
    <scope>NUCLEOTIDE SEQUENCE</scope>
    <source>
        <strain evidence="3">MOSEL-ME25</strain>
    </source>
</reference>
<evidence type="ECO:0000313" key="4">
    <source>
        <dbReference type="Proteomes" id="UP000031546"/>
    </source>
</evidence>
<accession>A0A0C2DLX1</accession>
<dbReference type="InterPro" id="IPR036291">
    <property type="entry name" value="NAD(P)-bd_dom_sf"/>
</dbReference>
<dbReference type="PANTHER" id="PTHR42879">
    <property type="entry name" value="3-OXOACYL-(ACYL-CARRIER-PROTEIN) REDUCTASE"/>
    <property type="match status" value="1"/>
</dbReference>
<dbReference type="InterPro" id="IPR050259">
    <property type="entry name" value="SDR"/>
</dbReference>
<evidence type="ECO:0000313" key="2">
    <source>
        <dbReference type="EMBL" id="KIH71013.1"/>
    </source>
</evidence>
<dbReference type="AlphaFoldDB" id="A0A0C2DLX1"/>
<reference evidence="2 4" key="1">
    <citation type="submission" date="2015-01" db="EMBL/GenBank/DDBJ databases">
        <title>Genome sequences of high lactate-tolerant strain Salinicoccus roseus W12 with industrial interest.</title>
        <authorList>
            <person name="Wang H."/>
            <person name="Yu B."/>
        </authorList>
    </citation>
    <scope>NUCLEOTIDE SEQUENCE [LARGE SCALE GENOMIC DNA]</scope>
    <source>
        <strain evidence="2 4">W12</strain>
    </source>
</reference>
<sequence length="229" mass="24897">MNRYVIAGSTGDIGSAIHGGLKDSAEIISFSRSRAPVHGGDHHFLDLSRPLDEGGVADIFSGIDRVDALIWCPGETLFGLLQETPMEKVDAQYNISIRSLITFINILLPKLKRSTTGRIIVITSVWGRNGASYESVYASMKGAQESLIKSLAKEFASTGVTVNGIAPGVVEGEMTEELPQEEQAYLLEDLPQSRFIRPEEVLHAVKYLLAAEAQSVTGEIMNINGGWYT</sequence>
<gene>
    <name evidence="3" type="ORF">F7P68_0006840</name>
    <name evidence="2" type="ORF">SN16_05495</name>
</gene>
<evidence type="ECO:0000313" key="5">
    <source>
        <dbReference type="Proteomes" id="UP000527860"/>
    </source>
</evidence>
<keyword evidence="5" id="KW-1185">Reference proteome</keyword>
<organism evidence="2 4">
    <name type="scientific">Salinicoccus roseus</name>
    <dbReference type="NCBI Taxonomy" id="45670"/>
    <lineage>
        <taxon>Bacteria</taxon>
        <taxon>Bacillati</taxon>
        <taxon>Bacillota</taxon>
        <taxon>Bacilli</taxon>
        <taxon>Bacillales</taxon>
        <taxon>Staphylococcaceae</taxon>
        <taxon>Salinicoccus</taxon>
    </lineage>
</organism>
<dbReference type="PANTHER" id="PTHR42879:SF2">
    <property type="entry name" value="3-OXOACYL-[ACYL-CARRIER-PROTEIN] REDUCTASE FABG"/>
    <property type="match status" value="1"/>
</dbReference>
<dbReference type="Proteomes" id="UP000527860">
    <property type="component" value="Unassembled WGS sequence"/>
</dbReference>
<dbReference type="OrthoDB" id="9803333at2"/>
<dbReference type="Gene3D" id="3.40.50.720">
    <property type="entry name" value="NAD(P)-binding Rossmann-like Domain"/>
    <property type="match status" value="1"/>
</dbReference>
<comment type="caution">
    <text evidence="2">The sequence shown here is derived from an EMBL/GenBank/DDBJ whole genome shotgun (WGS) entry which is preliminary data.</text>
</comment>
<reference evidence="5" key="2">
    <citation type="submission" date="2020-04" db="EMBL/GenBank/DDBJ databases">
        <title>Genome analysis and biological profiling of marine Cellulosimicrobium funkei MOSEL-ME6.</title>
        <authorList>
            <person name="Tanveer F."/>
            <person name="Xie Y."/>
            <person name="Shinwari Z.K."/>
        </authorList>
    </citation>
    <scope>NUCLEOTIDE SEQUENCE [LARGE SCALE GENOMIC DNA]</scope>
    <source>
        <strain evidence="5">MOSEL-ME25</strain>
    </source>
</reference>
<comment type="similarity">
    <text evidence="1">Belongs to the short-chain dehydrogenases/reductases (SDR) family.</text>
</comment>